<evidence type="ECO:0000313" key="2">
    <source>
        <dbReference type="EMBL" id="AZA14019.1"/>
    </source>
</evidence>
<organism evidence="2 3">
    <name type="scientific">Corynebacterium choanae</name>
    <dbReference type="NCBI Taxonomy" id="1862358"/>
    <lineage>
        <taxon>Bacteria</taxon>
        <taxon>Bacillati</taxon>
        <taxon>Actinomycetota</taxon>
        <taxon>Actinomycetes</taxon>
        <taxon>Mycobacteriales</taxon>
        <taxon>Corynebacteriaceae</taxon>
        <taxon>Corynebacterium</taxon>
    </lineage>
</organism>
<dbReference type="EMBL" id="CP033896">
    <property type="protein sequence ID" value="AZA14019.1"/>
    <property type="molecule type" value="Genomic_DNA"/>
</dbReference>
<dbReference type="Proteomes" id="UP000269019">
    <property type="component" value="Chromosome"/>
</dbReference>
<gene>
    <name evidence="2" type="ORF">CCHOA_08140</name>
</gene>
<dbReference type="KEGG" id="ccho:CCHOA_08140"/>
<evidence type="ECO:0000313" key="3">
    <source>
        <dbReference type="Proteomes" id="UP000269019"/>
    </source>
</evidence>
<name>A0A3G6J7Z6_9CORY</name>
<keyword evidence="3" id="KW-1185">Reference proteome</keyword>
<keyword evidence="1" id="KW-0812">Transmembrane</keyword>
<keyword evidence="1" id="KW-1133">Transmembrane helix</keyword>
<accession>A0A3G6J7Z6</accession>
<sequence>MSAGKQSSTFVGVRYEHADANSDHMRQLRRNTAKTVVFGVVFSAAGSVAGLVDHGVVTSLNIEFVEKIVWQCAFHQPRVFCRAGVTLIAA</sequence>
<reference evidence="2 3" key="1">
    <citation type="submission" date="2018-11" db="EMBL/GenBank/DDBJ databases">
        <authorList>
            <person name="Kleinhagauer T."/>
            <person name="Glaeser S.P."/>
            <person name="Spergser J."/>
            <person name="Ruckert C."/>
            <person name="Kaempfer P."/>
            <person name="Busse H.-J."/>
        </authorList>
    </citation>
    <scope>NUCLEOTIDE SEQUENCE [LARGE SCALE GENOMIC DNA]</scope>
    <source>
        <strain evidence="2 3">200CH</strain>
    </source>
</reference>
<evidence type="ECO:0000256" key="1">
    <source>
        <dbReference type="SAM" id="Phobius"/>
    </source>
</evidence>
<feature type="transmembrane region" description="Helical" evidence="1">
    <location>
        <begin position="35"/>
        <end position="52"/>
    </location>
</feature>
<proteinExistence type="predicted"/>
<keyword evidence="1" id="KW-0472">Membrane</keyword>
<protein>
    <submittedName>
        <fullName evidence="2">Uncharacterized protein</fullName>
    </submittedName>
</protein>
<dbReference type="AlphaFoldDB" id="A0A3G6J7Z6"/>